<evidence type="ECO:0000313" key="5">
    <source>
        <dbReference type="Proteomes" id="UP000594638"/>
    </source>
</evidence>
<dbReference type="PRINTS" id="PR00320">
    <property type="entry name" value="GPROTEINBRPT"/>
</dbReference>
<dbReference type="Gene3D" id="2.130.10.10">
    <property type="entry name" value="YVTN repeat-like/Quinoprotein amine dehydrogenase"/>
    <property type="match status" value="3"/>
</dbReference>
<evidence type="ECO:0000256" key="1">
    <source>
        <dbReference type="ARBA" id="ARBA00022574"/>
    </source>
</evidence>
<proteinExistence type="predicted"/>
<evidence type="ECO:0000313" key="4">
    <source>
        <dbReference type="EMBL" id="CAA2961885.1"/>
    </source>
</evidence>
<dbReference type="PROSITE" id="PS50294">
    <property type="entry name" value="WD_REPEATS_REGION"/>
    <property type="match status" value="4"/>
</dbReference>
<dbReference type="Proteomes" id="UP000594638">
    <property type="component" value="Unassembled WGS sequence"/>
</dbReference>
<feature type="repeat" description="WD" evidence="3">
    <location>
        <begin position="291"/>
        <end position="320"/>
    </location>
</feature>
<dbReference type="SMART" id="SM00320">
    <property type="entry name" value="WD40"/>
    <property type="match status" value="7"/>
</dbReference>
<dbReference type="InterPro" id="IPR020472">
    <property type="entry name" value="WD40_PAC1"/>
</dbReference>
<keyword evidence="1 3" id="KW-0853">WD repeat</keyword>
<dbReference type="InterPro" id="IPR015943">
    <property type="entry name" value="WD40/YVTN_repeat-like_dom_sf"/>
</dbReference>
<dbReference type="PANTHER" id="PTHR22844">
    <property type="entry name" value="F-BOX AND WD40 DOMAIN PROTEIN"/>
    <property type="match status" value="1"/>
</dbReference>
<feature type="repeat" description="WD" evidence="3">
    <location>
        <begin position="200"/>
        <end position="240"/>
    </location>
</feature>
<protein>
    <submittedName>
        <fullName evidence="4">Vegetative incompatibility HET-E-1</fullName>
    </submittedName>
</protein>
<feature type="repeat" description="WD" evidence="3">
    <location>
        <begin position="245"/>
        <end position="277"/>
    </location>
</feature>
<dbReference type="InterPro" id="IPR001680">
    <property type="entry name" value="WD40_rpt"/>
</dbReference>
<dbReference type="OrthoDB" id="674604at2759"/>
<name>A0A8S0Q4M0_OLEEU</name>
<dbReference type="EMBL" id="CACTIH010000655">
    <property type="protein sequence ID" value="CAA2961885.1"/>
    <property type="molecule type" value="Genomic_DNA"/>
</dbReference>
<dbReference type="PANTHER" id="PTHR22844:SF331">
    <property type="entry name" value="SIMILARITY TO GTP-BINDING REGULATORY PROTEIN AND WD-REPEAT PROTEIN"/>
    <property type="match status" value="1"/>
</dbReference>
<dbReference type="CDD" id="cd00200">
    <property type="entry name" value="WD40"/>
    <property type="match status" value="1"/>
</dbReference>
<feature type="repeat" description="WD" evidence="3">
    <location>
        <begin position="157"/>
        <end position="198"/>
    </location>
</feature>
<evidence type="ECO:0000256" key="3">
    <source>
        <dbReference type="PROSITE-ProRule" id="PRU00221"/>
    </source>
</evidence>
<dbReference type="AlphaFoldDB" id="A0A8S0Q4M0"/>
<evidence type="ECO:0000256" key="2">
    <source>
        <dbReference type="ARBA" id="ARBA00022737"/>
    </source>
</evidence>
<organism evidence="4 5">
    <name type="scientific">Olea europaea subsp. europaea</name>
    <dbReference type="NCBI Taxonomy" id="158383"/>
    <lineage>
        <taxon>Eukaryota</taxon>
        <taxon>Viridiplantae</taxon>
        <taxon>Streptophyta</taxon>
        <taxon>Embryophyta</taxon>
        <taxon>Tracheophyta</taxon>
        <taxon>Spermatophyta</taxon>
        <taxon>Magnoliopsida</taxon>
        <taxon>eudicotyledons</taxon>
        <taxon>Gunneridae</taxon>
        <taxon>Pentapetalae</taxon>
        <taxon>asterids</taxon>
        <taxon>lamiids</taxon>
        <taxon>Lamiales</taxon>
        <taxon>Oleaceae</taxon>
        <taxon>Oleeae</taxon>
        <taxon>Olea</taxon>
    </lineage>
</organism>
<dbReference type="Pfam" id="PF00400">
    <property type="entry name" value="WD40"/>
    <property type="match status" value="6"/>
</dbReference>
<dbReference type="InterPro" id="IPR045182">
    <property type="entry name" value="JINGUBANG-like"/>
</dbReference>
<dbReference type="InterPro" id="IPR036322">
    <property type="entry name" value="WD40_repeat_dom_sf"/>
</dbReference>
<dbReference type="FunFam" id="2.130.10.10:FF:000775">
    <property type="entry name" value="BnaA09g28200D protein"/>
    <property type="match status" value="1"/>
</dbReference>
<keyword evidence="2" id="KW-0677">Repeat</keyword>
<keyword evidence="5" id="KW-1185">Reference proteome</keyword>
<gene>
    <name evidence="4" type="ORF">OLEA9_A101934</name>
</gene>
<reference evidence="4 5" key="1">
    <citation type="submission" date="2019-12" db="EMBL/GenBank/DDBJ databases">
        <authorList>
            <person name="Alioto T."/>
            <person name="Alioto T."/>
            <person name="Gomez Garrido J."/>
        </authorList>
    </citation>
    <scope>NUCLEOTIDE SEQUENCE [LARGE SCALE GENOMIC DNA]</scope>
</reference>
<accession>A0A8S0Q4M0</accession>
<dbReference type="PROSITE" id="PS50082">
    <property type="entry name" value="WD_REPEATS_2"/>
    <property type="match status" value="4"/>
</dbReference>
<comment type="caution">
    <text evidence="4">The sequence shown here is derived from an EMBL/GenBank/DDBJ whole genome shotgun (WGS) entry which is preliminary data.</text>
</comment>
<dbReference type="Gramene" id="OE9A101934T1">
    <property type="protein sequence ID" value="OE9A101934C1"/>
    <property type="gene ID" value="OE9A101934"/>
</dbReference>
<sequence length="381" mass="42276">MRPDDQTCSASDDSPPLLPDHQLVNAHHQCLATLEGQNSYTTSLVLMGKFLLSGSSNKEICLWKRNSLSPMNDSESLTDKNMVVAGKGAVKALVVLADKIISAHQDHKIRVWKIDNLDNDEQKFTQLATLPTFSDRALKLLVPKNHVQVRRHKKCTWVHHVDTVSALALSNDESLLYSVSWDRTLKIWRISDFKCLESVANAHDDAINAIALASDGHVYTGSSDKKIKIWKRSTENKKHTLVATLEKHKSGVNAVALSRDGLTMYSGARDRSILVWKKVDESCGMVTVGTLRGHTESILCLATVSDMVCSGSADKTVRIWRGFGKSYSCLAVLEGHRGPVKCIAVTLDYSNPSERKSSYLLYSSSLNCDIKVWQINLLPLF</sequence>
<dbReference type="SUPFAM" id="SSF50978">
    <property type="entry name" value="WD40 repeat-like"/>
    <property type="match status" value="1"/>
</dbReference>